<organism evidence="2 3">
    <name type="scientific">Motilibacter deserti</name>
    <dbReference type="NCBI Taxonomy" id="2714956"/>
    <lineage>
        <taxon>Bacteria</taxon>
        <taxon>Bacillati</taxon>
        <taxon>Actinomycetota</taxon>
        <taxon>Actinomycetes</taxon>
        <taxon>Motilibacterales</taxon>
        <taxon>Motilibacteraceae</taxon>
        <taxon>Motilibacter</taxon>
    </lineage>
</organism>
<dbReference type="InterPro" id="IPR025110">
    <property type="entry name" value="AMP-bd_C"/>
</dbReference>
<feature type="non-terminal residue" evidence="2">
    <location>
        <position position="276"/>
    </location>
</feature>
<proteinExistence type="predicted"/>
<dbReference type="Pfam" id="PF00501">
    <property type="entry name" value="AMP-binding"/>
    <property type="match status" value="1"/>
</dbReference>
<dbReference type="InterPro" id="IPR029058">
    <property type="entry name" value="AB_hydrolase_fold"/>
</dbReference>
<feature type="non-terminal residue" evidence="2">
    <location>
        <position position="1"/>
    </location>
</feature>
<dbReference type="RefSeq" id="WP_166285035.1">
    <property type="nucleotide sequence ID" value="NZ_JAANNP010000255.1"/>
</dbReference>
<accession>A0ABX0H455</accession>
<comment type="caution">
    <text evidence="2">The sequence shown here is derived from an EMBL/GenBank/DDBJ whole genome shotgun (WGS) entry which is preliminary data.</text>
</comment>
<dbReference type="InterPro" id="IPR009081">
    <property type="entry name" value="PP-bd_ACP"/>
</dbReference>
<name>A0ABX0H455_9ACTN</name>
<gene>
    <name evidence="2" type="ORF">G9H71_22915</name>
</gene>
<dbReference type="SUPFAM" id="SSF56801">
    <property type="entry name" value="Acetyl-CoA synthetase-like"/>
    <property type="match status" value="1"/>
</dbReference>
<dbReference type="PANTHER" id="PTHR45527:SF1">
    <property type="entry name" value="FATTY ACID SYNTHASE"/>
    <property type="match status" value="1"/>
</dbReference>
<reference evidence="2 3" key="1">
    <citation type="submission" date="2020-03" db="EMBL/GenBank/DDBJ databases">
        <title>Two novel Motilibacter sp.</title>
        <authorList>
            <person name="Liu S."/>
        </authorList>
    </citation>
    <scope>NUCLEOTIDE SEQUENCE [LARGE SCALE GENOMIC DNA]</scope>
    <source>
        <strain evidence="2 3">E257</strain>
    </source>
</reference>
<protein>
    <submittedName>
        <fullName evidence="2">AMP-binding protein</fullName>
    </submittedName>
</protein>
<dbReference type="InterPro" id="IPR042099">
    <property type="entry name" value="ANL_N_sf"/>
</dbReference>
<evidence type="ECO:0000313" key="3">
    <source>
        <dbReference type="Proteomes" id="UP000800981"/>
    </source>
</evidence>
<dbReference type="PROSITE" id="PS50075">
    <property type="entry name" value="CARRIER"/>
    <property type="match status" value="1"/>
</dbReference>
<dbReference type="Pfam" id="PF00550">
    <property type="entry name" value="PP-binding"/>
    <property type="match status" value="1"/>
</dbReference>
<keyword evidence="3" id="KW-1185">Reference proteome</keyword>
<dbReference type="Pfam" id="PF13193">
    <property type="entry name" value="AMP-binding_C"/>
    <property type="match status" value="1"/>
</dbReference>
<dbReference type="InterPro" id="IPR045851">
    <property type="entry name" value="AMP-bd_C_sf"/>
</dbReference>
<dbReference type="EMBL" id="JAANNP010000255">
    <property type="protein sequence ID" value="NHC16636.1"/>
    <property type="molecule type" value="Genomic_DNA"/>
</dbReference>
<dbReference type="InterPro" id="IPR000873">
    <property type="entry name" value="AMP-dep_synth/lig_dom"/>
</dbReference>
<dbReference type="Gene3D" id="3.40.50.12780">
    <property type="entry name" value="N-terminal domain of ligase-like"/>
    <property type="match status" value="1"/>
</dbReference>
<dbReference type="Gene3D" id="3.40.50.1820">
    <property type="entry name" value="alpha/beta hydrolase"/>
    <property type="match status" value="1"/>
</dbReference>
<dbReference type="Gene3D" id="3.30.300.30">
    <property type="match status" value="1"/>
</dbReference>
<feature type="domain" description="Carrier" evidence="1">
    <location>
        <begin position="239"/>
        <end position="276"/>
    </location>
</feature>
<dbReference type="Proteomes" id="UP000800981">
    <property type="component" value="Unassembled WGS sequence"/>
</dbReference>
<evidence type="ECO:0000259" key="1">
    <source>
        <dbReference type="PROSITE" id="PS50075"/>
    </source>
</evidence>
<evidence type="ECO:0000313" key="2">
    <source>
        <dbReference type="EMBL" id="NHC16636.1"/>
    </source>
</evidence>
<dbReference type="PANTHER" id="PTHR45527">
    <property type="entry name" value="NONRIBOSOMAL PEPTIDE SYNTHETASE"/>
    <property type="match status" value="1"/>
</dbReference>
<sequence length="276" mass="28966">ACSAELVEAWAPGRRMVNAYGPTEATVAATMSDPLTPGGTPPIGRPVKDTQVRLLDAALRPVPPGTAGEVYLSGAGVTRGYLRRPGLTAARFVADPFTGAGARMYRTGDVARWDADGSLHYLGRVDEQVKVRGFRIELGEVRAALASHPDVAHAAVVVQGERPGDKRLVGYAVPTPGTDAGRRVELPALLRAHVGAALPDHMVPAAVVLLDALPVTSNGKLDRAALPAPDFSAKACGRAPRTERERVLCALFAEVLRLPEVGADDSFFDLGGDSIV</sequence>